<dbReference type="EMBL" id="BPVZ01000063">
    <property type="protein sequence ID" value="GKV23536.1"/>
    <property type="molecule type" value="Genomic_DNA"/>
</dbReference>
<gene>
    <name evidence="1" type="ORF">SLEP1_g33246</name>
</gene>
<evidence type="ECO:0008006" key="3">
    <source>
        <dbReference type="Google" id="ProtNLM"/>
    </source>
</evidence>
<evidence type="ECO:0000313" key="2">
    <source>
        <dbReference type="Proteomes" id="UP001054252"/>
    </source>
</evidence>
<dbReference type="AlphaFoldDB" id="A0AAV5KG63"/>
<reference evidence="1 2" key="1">
    <citation type="journal article" date="2021" name="Commun. Biol.">
        <title>The genome of Shorea leprosula (Dipterocarpaceae) highlights the ecological relevance of drought in aseasonal tropical rainforests.</title>
        <authorList>
            <person name="Ng K.K.S."/>
            <person name="Kobayashi M.J."/>
            <person name="Fawcett J.A."/>
            <person name="Hatakeyama M."/>
            <person name="Paape T."/>
            <person name="Ng C.H."/>
            <person name="Ang C.C."/>
            <person name="Tnah L.H."/>
            <person name="Lee C.T."/>
            <person name="Nishiyama T."/>
            <person name="Sese J."/>
            <person name="O'Brien M.J."/>
            <person name="Copetti D."/>
            <person name="Mohd Noor M.I."/>
            <person name="Ong R.C."/>
            <person name="Putra M."/>
            <person name="Sireger I.Z."/>
            <person name="Indrioko S."/>
            <person name="Kosugi Y."/>
            <person name="Izuno A."/>
            <person name="Isagi Y."/>
            <person name="Lee S.L."/>
            <person name="Shimizu K.K."/>
        </authorList>
    </citation>
    <scope>NUCLEOTIDE SEQUENCE [LARGE SCALE GENOMIC DNA]</scope>
    <source>
        <strain evidence="1">214</strain>
    </source>
</reference>
<comment type="caution">
    <text evidence="1">The sequence shown here is derived from an EMBL/GenBank/DDBJ whole genome shotgun (WGS) entry which is preliminary data.</text>
</comment>
<accession>A0AAV5KG63</accession>
<dbReference type="GO" id="GO:0046872">
    <property type="term" value="F:metal ion binding"/>
    <property type="evidence" value="ECO:0007669"/>
    <property type="project" value="InterPro"/>
</dbReference>
<name>A0AAV5KG63_9ROSI</name>
<sequence>MINPIDDAFLTSPFLLSPTCSFQSCPPETPLAGLMTEKPYWCMVMRINIDCNGCSKKVRTALQNIRGLEKHLIEKQQSRVFVCGRFTPQEVAIKIRKKTNRRVEILDLQQISNTGEVVHEQKALINSWNLECNQTEIETFVTCVNETISVNIISSSHYI</sequence>
<proteinExistence type="predicted"/>
<organism evidence="1 2">
    <name type="scientific">Rubroshorea leprosula</name>
    <dbReference type="NCBI Taxonomy" id="152421"/>
    <lineage>
        <taxon>Eukaryota</taxon>
        <taxon>Viridiplantae</taxon>
        <taxon>Streptophyta</taxon>
        <taxon>Embryophyta</taxon>
        <taxon>Tracheophyta</taxon>
        <taxon>Spermatophyta</taxon>
        <taxon>Magnoliopsida</taxon>
        <taxon>eudicotyledons</taxon>
        <taxon>Gunneridae</taxon>
        <taxon>Pentapetalae</taxon>
        <taxon>rosids</taxon>
        <taxon>malvids</taxon>
        <taxon>Malvales</taxon>
        <taxon>Dipterocarpaceae</taxon>
        <taxon>Rubroshorea</taxon>
    </lineage>
</organism>
<keyword evidence="2" id="KW-1185">Reference proteome</keyword>
<dbReference type="Gene3D" id="3.30.70.100">
    <property type="match status" value="1"/>
</dbReference>
<dbReference type="InterPro" id="IPR036163">
    <property type="entry name" value="HMA_dom_sf"/>
</dbReference>
<dbReference type="Proteomes" id="UP001054252">
    <property type="component" value="Unassembled WGS sequence"/>
</dbReference>
<dbReference type="SUPFAM" id="SSF55008">
    <property type="entry name" value="HMA, heavy metal-associated domain"/>
    <property type="match status" value="1"/>
</dbReference>
<dbReference type="PANTHER" id="PTHR47294:SF3">
    <property type="entry name" value="OS08G0431150 PROTEIN"/>
    <property type="match status" value="1"/>
</dbReference>
<evidence type="ECO:0000313" key="1">
    <source>
        <dbReference type="EMBL" id="GKV23536.1"/>
    </source>
</evidence>
<dbReference type="PANTHER" id="PTHR47294">
    <property type="entry name" value="OS08G0431150 PROTEIN"/>
    <property type="match status" value="1"/>
</dbReference>
<protein>
    <recommendedName>
        <fullName evidence="3">HMA domain-containing protein</fullName>
    </recommendedName>
</protein>